<feature type="region of interest" description="Disordered" evidence="5">
    <location>
        <begin position="144"/>
        <end position="250"/>
    </location>
</feature>
<gene>
    <name evidence="7" type="ORF">NLJ89_g6042</name>
</gene>
<feature type="compositionally biased region" description="Polar residues" evidence="5">
    <location>
        <begin position="183"/>
        <end position="202"/>
    </location>
</feature>
<dbReference type="InterPro" id="IPR051694">
    <property type="entry name" value="Immunoregulatory_rcpt-like"/>
</dbReference>
<comment type="subcellular location">
    <subcellularLocation>
        <location evidence="1">Membrane</location>
        <topology evidence="1">Single-pass membrane protein</topology>
    </subcellularLocation>
</comment>
<dbReference type="PANTHER" id="PTHR15549:SF26">
    <property type="entry name" value="AXIAL BUDDING PATTERN PROTEIN 2-RELATED"/>
    <property type="match status" value="1"/>
</dbReference>
<dbReference type="PANTHER" id="PTHR15549">
    <property type="entry name" value="PAIRED IMMUNOGLOBULIN-LIKE TYPE 2 RECEPTOR"/>
    <property type="match status" value="1"/>
</dbReference>
<evidence type="ECO:0000256" key="2">
    <source>
        <dbReference type="ARBA" id="ARBA00022692"/>
    </source>
</evidence>
<keyword evidence="2 6" id="KW-0812">Transmembrane</keyword>
<keyword evidence="8" id="KW-1185">Reference proteome</keyword>
<dbReference type="GO" id="GO:0071944">
    <property type="term" value="C:cell periphery"/>
    <property type="evidence" value="ECO:0007669"/>
    <property type="project" value="UniProtKB-ARBA"/>
</dbReference>
<dbReference type="GO" id="GO:0016020">
    <property type="term" value="C:membrane"/>
    <property type="evidence" value="ECO:0007669"/>
    <property type="project" value="UniProtKB-SubCell"/>
</dbReference>
<dbReference type="OrthoDB" id="3069887at2759"/>
<proteinExistence type="predicted"/>
<evidence type="ECO:0000256" key="3">
    <source>
        <dbReference type="ARBA" id="ARBA00022989"/>
    </source>
</evidence>
<name>A0A9W8K1F0_9AGAR</name>
<evidence type="ECO:0000313" key="7">
    <source>
        <dbReference type="EMBL" id="KAJ3507900.1"/>
    </source>
</evidence>
<sequence>MITVTTVIAPGTVVTSTNTQNEDSGSNTGAIVGGVVGGVAGLAAILALIWFLLRRRRSQDEFDGNFDPARLASGKAGGGGGTLPQIDLEDEDDGMGGRLNTGVNGGGVISPYSYTPTPQMSHVASAPLVGTAAGVGAAAAGGAAYSNEKRQHQQTGGQSQYSTGPSSASYYPPTSTDGHVPTSPITSSEGGYPPTSMTSSSGYYPPHPYASPFGRGPSPGPSVATSPYHNSGSSDHSSAGSPPAAVGGVYNPRSAKEMEAMGLRAQPHITNPDDVHYQPHVQQQVHHHGIHPGTPAHQAYLQYGPGGTAATPPVLGQQYGASSQTNVPDALRPGSGHSADSHVHPGPSSSTAGAAVVVHEDGGRVVMRKGEAVEEEEEQPREIPPTYDSLPPDVRR</sequence>
<reference evidence="7" key="1">
    <citation type="submission" date="2022-07" db="EMBL/GenBank/DDBJ databases">
        <title>Genome Sequence of Agrocybe chaxingu.</title>
        <authorList>
            <person name="Buettner E."/>
        </authorList>
    </citation>
    <scope>NUCLEOTIDE SEQUENCE</scope>
    <source>
        <strain evidence="7">MP-N11</strain>
    </source>
</reference>
<comment type="caution">
    <text evidence="7">The sequence shown here is derived from an EMBL/GenBank/DDBJ whole genome shotgun (WGS) entry which is preliminary data.</text>
</comment>
<feature type="region of interest" description="Disordered" evidence="5">
    <location>
        <begin position="62"/>
        <end position="83"/>
    </location>
</feature>
<evidence type="ECO:0000313" key="8">
    <source>
        <dbReference type="Proteomes" id="UP001148786"/>
    </source>
</evidence>
<feature type="region of interest" description="Disordered" evidence="5">
    <location>
        <begin position="368"/>
        <end position="396"/>
    </location>
</feature>
<protein>
    <submittedName>
        <fullName evidence="7">Uncharacterized protein</fullName>
    </submittedName>
</protein>
<evidence type="ECO:0000256" key="5">
    <source>
        <dbReference type="SAM" id="MobiDB-lite"/>
    </source>
</evidence>
<feature type="compositionally biased region" description="Low complexity" evidence="5">
    <location>
        <begin position="153"/>
        <end position="176"/>
    </location>
</feature>
<organism evidence="7 8">
    <name type="scientific">Agrocybe chaxingu</name>
    <dbReference type="NCBI Taxonomy" id="84603"/>
    <lineage>
        <taxon>Eukaryota</taxon>
        <taxon>Fungi</taxon>
        <taxon>Dikarya</taxon>
        <taxon>Basidiomycota</taxon>
        <taxon>Agaricomycotina</taxon>
        <taxon>Agaricomycetes</taxon>
        <taxon>Agaricomycetidae</taxon>
        <taxon>Agaricales</taxon>
        <taxon>Agaricineae</taxon>
        <taxon>Strophariaceae</taxon>
        <taxon>Agrocybe</taxon>
    </lineage>
</organism>
<feature type="transmembrane region" description="Helical" evidence="6">
    <location>
        <begin position="30"/>
        <end position="53"/>
    </location>
</feature>
<keyword evidence="4 6" id="KW-0472">Membrane</keyword>
<evidence type="ECO:0000256" key="6">
    <source>
        <dbReference type="SAM" id="Phobius"/>
    </source>
</evidence>
<dbReference type="EMBL" id="JANKHO010000614">
    <property type="protein sequence ID" value="KAJ3507900.1"/>
    <property type="molecule type" value="Genomic_DNA"/>
</dbReference>
<feature type="region of interest" description="Disordered" evidence="5">
    <location>
        <begin position="320"/>
        <end position="353"/>
    </location>
</feature>
<feature type="compositionally biased region" description="Low complexity" evidence="5">
    <location>
        <begin position="226"/>
        <end position="245"/>
    </location>
</feature>
<dbReference type="Proteomes" id="UP001148786">
    <property type="component" value="Unassembled WGS sequence"/>
</dbReference>
<keyword evidence="3 6" id="KW-1133">Transmembrane helix</keyword>
<dbReference type="AlphaFoldDB" id="A0A9W8K1F0"/>
<accession>A0A9W8K1F0</accession>
<evidence type="ECO:0000256" key="4">
    <source>
        <dbReference type="ARBA" id="ARBA00023136"/>
    </source>
</evidence>
<evidence type="ECO:0000256" key="1">
    <source>
        <dbReference type="ARBA" id="ARBA00004167"/>
    </source>
</evidence>